<organism evidence="1 2">
    <name type="scientific">Maribacter aquimaris</name>
    <dbReference type="NCBI Taxonomy" id="2737171"/>
    <lineage>
        <taxon>Bacteria</taxon>
        <taxon>Pseudomonadati</taxon>
        <taxon>Bacteroidota</taxon>
        <taxon>Flavobacteriia</taxon>
        <taxon>Flavobacteriales</taxon>
        <taxon>Flavobacteriaceae</taxon>
        <taxon>Maribacter</taxon>
    </lineage>
</organism>
<comment type="caution">
    <text evidence="1">The sequence shown here is derived from an EMBL/GenBank/DDBJ whole genome shotgun (WGS) entry which is preliminary data.</text>
</comment>
<protein>
    <submittedName>
        <fullName evidence="1">Uncharacterized protein</fullName>
    </submittedName>
</protein>
<keyword evidence="2" id="KW-1185">Reference proteome</keyword>
<evidence type="ECO:0000313" key="1">
    <source>
        <dbReference type="EMBL" id="MBD0778971.1"/>
    </source>
</evidence>
<dbReference type="RefSeq" id="WP_188244437.1">
    <property type="nucleotide sequence ID" value="NZ_JABTCF010000009.1"/>
</dbReference>
<sequence length="51" mass="5872">MNTIKTLRKRTPKINLIIYLLFAVVLTGFSKDDGMFIILESTHGTNLIEYQ</sequence>
<reference evidence="1" key="1">
    <citation type="submission" date="2020-05" db="EMBL/GenBank/DDBJ databases">
        <title>The draft genome sequence of Maribacter sp. ANRC-HE7.</title>
        <authorList>
            <person name="Mu L."/>
        </authorList>
    </citation>
    <scope>NUCLEOTIDE SEQUENCE</scope>
    <source>
        <strain evidence="1">ANRC-HE7</strain>
    </source>
</reference>
<accession>A0ABR7V6N7</accession>
<name>A0ABR7V6N7_9FLAO</name>
<dbReference type="EMBL" id="JABTCF010000009">
    <property type="protein sequence ID" value="MBD0778971.1"/>
    <property type="molecule type" value="Genomic_DNA"/>
</dbReference>
<proteinExistence type="predicted"/>
<gene>
    <name evidence="1" type="ORF">HPE56_14315</name>
</gene>
<dbReference type="Proteomes" id="UP001166021">
    <property type="component" value="Unassembled WGS sequence"/>
</dbReference>
<evidence type="ECO:0000313" key="2">
    <source>
        <dbReference type="Proteomes" id="UP001166021"/>
    </source>
</evidence>